<evidence type="ECO:0000256" key="2">
    <source>
        <dbReference type="ARBA" id="ARBA00004481"/>
    </source>
</evidence>
<dbReference type="Proteomes" id="UP001461498">
    <property type="component" value="Unassembled WGS sequence"/>
</dbReference>
<evidence type="ECO:0000256" key="6">
    <source>
        <dbReference type="ARBA" id="ARBA00022833"/>
    </source>
</evidence>
<dbReference type="Pfam" id="PF10601">
    <property type="entry name" value="zf-LITAF-like"/>
    <property type="match status" value="1"/>
</dbReference>
<evidence type="ECO:0000259" key="9">
    <source>
        <dbReference type="PROSITE" id="PS51837"/>
    </source>
</evidence>
<dbReference type="InterPro" id="IPR037519">
    <property type="entry name" value="LITAF_fam"/>
</dbReference>
<dbReference type="InterPro" id="IPR006629">
    <property type="entry name" value="LITAF"/>
</dbReference>
<dbReference type="GO" id="GO:0008270">
    <property type="term" value="F:zinc ion binding"/>
    <property type="evidence" value="ECO:0007669"/>
    <property type="project" value="TreeGrafter"/>
</dbReference>
<keyword evidence="5" id="KW-0479">Metal-binding</keyword>
<keyword evidence="8" id="KW-1133">Transmembrane helix</keyword>
<keyword evidence="7 8" id="KW-0472">Membrane</keyword>
<feature type="transmembrane region" description="Helical" evidence="8">
    <location>
        <begin position="76"/>
        <end position="95"/>
    </location>
</feature>
<feature type="domain" description="LITAF" evidence="9">
    <location>
        <begin position="35"/>
        <end position="117"/>
    </location>
</feature>
<keyword evidence="6" id="KW-0862">Zinc</keyword>
<evidence type="ECO:0000313" key="11">
    <source>
        <dbReference type="Proteomes" id="UP001461498"/>
    </source>
</evidence>
<proteinExistence type="inferred from homology"/>
<sequence>MEYRKENPPPYGAAPYGPAPYGPAPPQGPPPMMGAPPPSVVYPMTFGPDSQTLVCPSCHTNINSSVRKESTTKTHLFALLLCIICCPLVCLPYCIDSCQASNHYCPKCGAYLGTYDS</sequence>
<evidence type="ECO:0000256" key="7">
    <source>
        <dbReference type="ARBA" id="ARBA00023136"/>
    </source>
</evidence>
<organism evidence="10 11">
    <name type="scientific">Rhynocoris fuscipes</name>
    <dbReference type="NCBI Taxonomy" id="488301"/>
    <lineage>
        <taxon>Eukaryota</taxon>
        <taxon>Metazoa</taxon>
        <taxon>Ecdysozoa</taxon>
        <taxon>Arthropoda</taxon>
        <taxon>Hexapoda</taxon>
        <taxon>Insecta</taxon>
        <taxon>Pterygota</taxon>
        <taxon>Neoptera</taxon>
        <taxon>Paraneoptera</taxon>
        <taxon>Hemiptera</taxon>
        <taxon>Heteroptera</taxon>
        <taxon>Panheteroptera</taxon>
        <taxon>Cimicomorpha</taxon>
        <taxon>Reduviidae</taxon>
        <taxon>Harpactorinae</taxon>
        <taxon>Harpactorini</taxon>
        <taxon>Rhynocoris</taxon>
    </lineage>
</organism>
<evidence type="ECO:0000256" key="5">
    <source>
        <dbReference type="ARBA" id="ARBA00022723"/>
    </source>
</evidence>
<evidence type="ECO:0000256" key="1">
    <source>
        <dbReference type="ARBA" id="ARBA00004414"/>
    </source>
</evidence>
<accession>A0AAW1DH15</accession>
<dbReference type="EMBL" id="JAPXFL010000003">
    <property type="protein sequence ID" value="KAK9509468.1"/>
    <property type="molecule type" value="Genomic_DNA"/>
</dbReference>
<keyword evidence="8" id="KW-0812">Transmembrane</keyword>
<dbReference type="PANTHER" id="PTHR23292">
    <property type="entry name" value="LIPOPOLYSACCHARIDE-INDUCED TUMOR NECROSIS FACTOR-ALPHA FACTOR"/>
    <property type="match status" value="1"/>
</dbReference>
<evidence type="ECO:0000256" key="3">
    <source>
        <dbReference type="ARBA" id="ARBA00004630"/>
    </source>
</evidence>
<comment type="caution">
    <text evidence="10">The sequence shown here is derived from an EMBL/GenBank/DDBJ whole genome shotgun (WGS) entry which is preliminary data.</text>
</comment>
<dbReference type="PANTHER" id="PTHR23292:SF14">
    <property type="entry name" value="FI16615P1-RELATED"/>
    <property type="match status" value="1"/>
</dbReference>
<reference evidence="10 11" key="1">
    <citation type="submission" date="2022-12" db="EMBL/GenBank/DDBJ databases">
        <title>Chromosome-level genome assembly of true bugs.</title>
        <authorList>
            <person name="Ma L."/>
            <person name="Li H."/>
        </authorList>
    </citation>
    <scope>NUCLEOTIDE SEQUENCE [LARGE SCALE GENOMIC DNA]</scope>
    <source>
        <strain evidence="10">Lab_2022b</strain>
    </source>
</reference>
<comment type="similarity">
    <text evidence="4">Belongs to the CDIP1/LITAF family.</text>
</comment>
<dbReference type="AlphaFoldDB" id="A0AAW1DH15"/>
<dbReference type="PROSITE" id="PS51837">
    <property type="entry name" value="LITAF"/>
    <property type="match status" value="1"/>
</dbReference>
<keyword evidence="11" id="KW-1185">Reference proteome</keyword>
<evidence type="ECO:0000256" key="8">
    <source>
        <dbReference type="SAM" id="Phobius"/>
    </source>
</evidence>
<evidence type="ECO:0000313" key="10">
    <source>
        <dbReference type="EMBL" id="KAK9509468.1"/>
    </source>
</evidence>
<dbReference type="GO" id="GO:0005765">
    <property type="term" value="C:lysosomal membrane"/>
    <property type="evidence" value="ECO:0007669"/>
    <property type="project" value="UniProtKB-SubCell"/>
</dbReference>
<protein>
    <recommendedName>
        <fullName evidence="9">LITAF domain-containing protein</fullName>
    </recommendedName>
</protein>
<gene>
    <name evidence="10" type="ORF">O3M35_006779</name>
</gene>
<dbReference type="SMART" id="SM00714">
    <property type="entry name" value="LITAF"/>
    <property type="match status" value="1"/>
</dbReference>
<dbReference type="GO" id="GO:0031902">
    <property type="term" value="C:late endosome membrane"/>
    <property type="evidence" value="ECO:0007669"/>
    <property type="project" value="UniProtKB-SubCell"/>
</dbReference>
<comment type="subcellular location">
    <subcellularLocation>
        <location evidence="2">Endosome membrane</location>
        <topology evidence="2">Peripheral membrane protein</topology>
    </subcellularLocation>
    <subcellularLocation>
        <location evidence="1">Late endosome membrane</location>
    </subcellularLocation>
    <subcellularLocation>
        <location evidence="3">Lysosome membrane</location>
        <topology evidence="3">Peripheral membrane protein</topology>
        <orientation evidence="3">Cytoplasmic side</orientation>
    </subcellularLocation>
</comment>
<evidence type="ECO:0000256" key="4">
    <source>
        <dbReference type="ARBA" id="ARBA00005975"/>
    </source>
</evidence>
<name>A0AAW1DH15_9HEMI</name>